<dbReference type="InterPro" id="IPR050706">
    <property type="entry name" value="Cyclic-di-GMP_PDE-like"/>
</dbReference>
<dbReference type="CDD" id="cd01948">
    <property type="entry name" value="EAL"/>
    <property type="match status" value="1"/>
</dbReference>
<evidence type="ECO:0000313" key="2">
    <source>
        <dbReference type="EMBL" id="MBS4195754.1"/>
    </source>
</evidence>
<evidence type="ECO:0000313" key="3">
    <source>
        <dbReference type="Proteomes" id="UP000681414"/>
    </source>
</evidence>
<dbReference type="InterPro" id="IPR001633">
    <property type="entry name" value="EAL_dom"/>
</dbReference>
<dbReference type="Pfam" id="PF00563">
    <property type="entry name" value="EAL"/>
    <property type="match status" value="1"/>
</dbReference>
<dbReference type="SMART" id="SM00052">
    <property type="entry name" value="EAL"/>
    <property type="match status" value="1"/>
</dbReference>
<keyword evidence="3" id="KW-1185">Reference proteome</keyword>
<dbReference type="PANTHER" id="PTHR33121">
    <property type="entry name" value="CYCLIC DI-GMP PHOSPHODIESTERASE PDEF"/>
    <property type="match status" value="1"/>
</dbReference>
<gene>
    <name evidence="2" type="ORF">KHA97_11865</name>
</gene>
<dbReference type="EMBL" id="JAGYPG010000002">
    <property type="protein sequence ID" value="MBS4195754.1"/>
    <property type="molecule type" value="Genomic_DNA"/>
</dbReference>
<dbReference type="GO" id="GO:0071111">
    <property type="term" value="F:cyclic-guanylate-specific phosphodiesterase activity"/>
    <property type="evidence" value="ECO:0007669"/>
    <property type="project" value="InterPro"/>
</dbReference>
<sequence>MNIRRFIQQARFYHFFQPIYELHNRNKIGYEALLRSEEYPNPEIAFQLAKKEHQLFDLDVGSMRKALSTYLSTSENGLIFLNIYPSTLLDPRFISLLKRVLTSREHNSRIVLEVSESELIEDIKIFKERISTLKQDGFLIAIDDMGRGYSRIESIIELEPDYIKLDRLFAKDLHLSPKKKEFISIFQTFCDHYGSQLILEGVETSEELEMAKSLGVVFAQGYFLGKPAMLTEAVLI</sequence>
<proteinExistence type="predicted"/>
<name>A0A942YHG4_9BACI</name>
<dbReference type="PROSITE" id="PS50883">
    <property type="entry name" value="EAL"/>
    <property type="match status" value="1"/>
</dbReference>
<dbReference type="Gene3D" id="3.20.20.450">
    <property type="entry name" value="EAL domain"/>
    <property type="match status" value="1"/>
</dbReference>
<dbReference type="Proteomes" id="UP000681414">
    <property type="component" value="Unassembled WGS sequence"/>
</dbReference>
<protein>
    <submittedName>
        <fullName evidence="2">EAL domain-containing protein</fullName>
    </submittedName>
</protein>
<reference evidence="2 3" key="1">
    <citation type="submission" date="2021-05" db="EMBL/GenBank/DDBJ databases">
        <title>Novel Bacillus species.</title>
        <authorList>
            <person name="Liu G."/>
        </authorList>
    </citation>
    <scope>NUCLEOTIDE SEQUENCE [LARGE SCALE GENOMIC DNA]</scope>
    <source>
        <strain evidence="3">FJAT-49780</strain>
    </source>
</reference>
<feature type="domain" description="EAL" evidence="1">
    <location>
        <begin position="1"/>
        <end position="236"/>
    </location>
</feature>
<dbReference type="SUPFAM" id="SSF141868">
    <property type="entry name" value="EAL domain-like"/>
    <property type="match status" value="1"/>
</dbReference>
<dbReference type="InterPro" id="IPR035919">
    <property type="entry name" value="EAL_sf"/>
</dbReference>
<accession>A0A942YHG4</accession>
<comment type="caution">
    <text evidence="2">The sequence shown here is derived from an EMBL/GenBank/DDBJ whole genome shotgun (WGS) entry which is preliminary data.</text>
</comment>
<organism evidence="2 3">
    <name type="scientific">Lederbergia citri</name>
    <dbReference type="NCBI Taxonomy" id="2833580"/>
    <lineage>
        <taxon>Bacteria</taxon>
        <taxon>Bacillati</taxon>
        <taxon>Bacillota</taxon>
        <taxon>Bacilli</taxon>
        <taxon>Bacillales</taxon>
        <taxon>Bacillaceae</taxon>
        <taxon>Lederbergia</taxon>
    </lineage>
</organism>
<evidence type="ECO:0000259" key="1">
    <source>
        <dbReference type="PROSITE" id="PS50883"/>
    </source>
</evidence>
<dbReference type="AlphaFoldDB" id="A0A942YHG4"/>
<dbReference type="PANTHER" id="PTHR33121:SF76">
    <property type="entry name" value="SIGNALING PROTEIN"/>
    <property type="match status" value="1"/>
</dbReference>
<dbReference type="RefSeq" id="WP_213124947.1">
    <property type="nucleotide sequence ID" value="NZ_JAGYPG010000002.1"/>
</dbReference>